<sequence>MMNSLIVLMHGFLLPLHYLPRILIIHVGQRLLHLFSLLFESILVDPTKEFKEVPAKFLLKICTEGNENKIYVEVALEMCFWSKIEFRRRKEDCVTIEFGVVKEDEEDYIIDILKRTPIVIALHHSTVRLQTALSNVAPGTIYAPKKHVIKKQIEKGLKRPREICNHVTLLIGAKTGAYDVNYLIVQDSRGPHIHDDGILYIMRLSSLVLTEGNAIY</sequence>
<evidence type="ECO:0000313" key="2">
    <source>
        <dbReference type="EMBL" id="KAJ8430460.1"/>
    </source>
</evidence>
<proteinExistence type="predicted"/>
<dbReference type="EMBL" id="JAKOGI010000793">
    <property type="protein sequence ID" value="KAJ8430460.1"/>
    <property type="molecule type" value="Genomic_DNA"/>
</dbReference>
<evidence type="ECO:0000313" key="1">
    <source>
        <dbReference type="EMBL" id="KAJ8430457.1"/>
    </source>
</evidence>
<accession>A0A9Q1JSX7</accession>
<gene>
    <name evidence="1" type="ORF">Cgig2_003039</name>
    <name evidence="2" type="ORF">Cgig2_003042</name>
</gene>
<dbReference type="AlphaFoldDB" id="A0A9Q1JSX7"/>
<evidence type="ECO:0000313" key="3">
    <source>
        <dbReference type="Proteomes" id="UP001153076"/>
    </source>
</evidence>
<keyword evidence="3" id="KW-1185">Reference proteome</keyword>
<dbReference type="Proteomes" id="UP001153076">
    <property type="component" value="Unassembled WGS sequence"/>
</dbReference>
<reference evidence="2" key="1">
    <citation type="submission" date="2022-04" db="EMBL/GenBank/DDBJ databases">
        <title>Carnegiea gigantea Genome sequencing and assembly v2.</title>
        <authorList>
            <person name="Copetti D."/>
            <person name="Sanderson M.J."/>
            <person name="Burquez A."/>
            <person name="Wojciechowski M.F."/>
        </authorList>
    </citation>
    <scope>NUCLEOTIDE SEQUENCE</scope>
    <source>
        <strain evidence="2">SGP5-SGP5p</strain>
        <tissue evidence="2">Aerial part</tissue>
    </source>
</reference>
<name>A0A9Q1JSX7_9CARY</name>
<protein>
    <submittedName>
        <fullName evidence="2">Uncharacterized protein</fullName>
    </submittedName>
</protein>
<dbReference type="Gene3D" id="3.90.70.10">
    <property type="entry name" value="Cysteine proteinases"/>
    <property type="match status" value="1"/>
</dbReference>
<dbReference type="SUPFAM" id="SSF54001">
    <property type="entry name" value="Cysteine proteinases"/>
    <property type="match status" value="1"/>
</dbReference>
<organism evidence="2 3">
    <name type="scientific">Carnegiea gigantea</name>
    <dbReference type="NCBI Taxonomy" id="171969"/>
    <lineage>
        <taxon>Eukaryota</taxon>
        <taxon>Viridiplantae</taxon>
        <taxon>Streptophyta</taxon>
        <taxon>Embryophyta</taxon>
        <taxon>Tracheophyta</taxon>
        <taxon>Spermatophyta</taxon>
        <taxon>Magnoliopsida</taxon>
        <taxon>eudicotyledons</taxon>
        <taxon>Gunneridae</taxon>
        <taxon>Pentapetalae</taxon>
        <taxon>Caryophyllales</taxon>
        <taxon>Cactineae</taxon>
        <taxon>Cactaceae</taxon>
        <taxon>Cactoideae</taxon>
        <taxon>Echinocereeae</taxon>
        <taxon>Carnegiea</taxon>
    </lineage>
</organism>
<dbReference type="EMBL" id="JAKOGI010000793">
    <property type="protein sequence ID" value="KAJ8430457.1"/>
    <property type="molecule type" value="Genomic_DNA"/>
</dbReference>
<comment type="caution">
    <text evidence="2">The sequence shown here is derived from an EMBL/GenBank/DDBJ whole genome shotgun (WGS) entry which is preliminary data.</text>
</comment>
<dbReference type="InterPro" id="IPR038765">
    <property type="entry name" value="Papain-like_cys_pep_sf"/>
</dbReference>